<sequence length="205" mass="22450">MSVTILHFNDCYNVESQSSEPVGGASRFCTALKSFGDLDPLILFSGDIFAPSIMSTFTKGEQMIPVLNSFGVHCAVFGNHDLFGIIGLVEEEWLATLATIEADEVTYYDFVTEGKKLAQELKEKRFLTYLLNDLGGNKVKGHNNQPSTSILALTGLSNNKDRKIALSSSIAGEKVDFVIALTHMRMPNDIRLAENVEEIDLILGG</sequence>
<reference evidence="2 3" key="1">
    <citation type="submission" date="2021-06" db="EMBL/GenBank/DDBJ databases">
        <title>Caerostris extrusa draft genome.</title>
        <authorList>
            <person name="Kono N."/>
            <person name="Arakawa K."/>
        </authorList>
    </citation>
    <scope>NUCLEOTIDE SEQUENCE [LARGE SCALE GENOMIC DNA]</scope>
</reference>
<dbReference type="Proteomes" id="UP001054945">
    <property type="component" value="Unassembled WGS sequence"/>
</dbReference>
<feature type="domain" description="Calcineurin-like phosphoesterase" evidence="1">
    <location>
        <begin position="4"/>
        <end position="205"/>
    </location>
</feature>
<comment type="caution">
    <text evidence="2">The sequence shown here is derived from an EMBL/GenBank/DDBJ whole genome shotgun (WGS) entry which is preliminary data.</text>
</comment>
<evidence type="ECO:0000313" key="2">
    <source>
        <dbReference type="EMBL" id="GIY34577.1"/>
    </source>
</evidence>
<dbReference type="InterPro" id="IPR029052">
    <property type="entry name" value="Metallo-depent_PP-like"/>
</dbReference>
<dbReference type="PANTHER" id="PTHR11575:SF48">
    <property type="entry name" value="5'-NUCLEOTIDASE"/>
    <property type="match status" value="1"/>
</dbReference>
<dbReference type="AlphaFoldDB" id="A0AAV4SQ65"/>
<dbReference type="Gene3D" id="3.60.21.10">
    <property type="match status" value="2"/>
</dbReference>
<accession>A0AAV4SQ65</accession>
<keyword evidence="3" id="KW-1185">Reference proteome</keyword>
<evidence type="ECO:0000313" key="3">
    <source>
        <dbReference type="Proteomes" id="UP001054945"/>
    </source>
</evidence>
<dbReference type="GO" id="GO:0009166">
    <property type="term" value="P:nucleotide catabolic process"/>
    <property type="evidence" value="ECO:0007669"/>
    <property type="project" value="InterPro"/>
</dbReference>
<dbReference type="PANTHER" id="PTHR11575">
    <property type="entry name" value="5'-NUCLEOTIDASE-RELATED"/>
    <property type="match status" value="1"/>
</dbReference>
<dbReference type="PRINTS" id="PR01607">
    <property type="entry name" value="APYRASEFAMLY"/>
</dbReference>
<proteinExistence type="predicted"/>
<dbReference type="EMBL" id="BPLR01009784">
    <property type="protein sequence ID" value="GIY34577.1"/>
    <property type="molecule type" value="Genomic_DNA"/>
</dbReference>
<dbReference type="InterPro" id="IPR004843">
    <property type="entry name" value="Calcineurin-like_PHP"/>
</dbReference>
<dbReference type="SUPFAM" id="SSF56300">
    <property type="entry name" value="Metallo-dependent phosphatases"/>
    <property type="match status" value="2"/>
</dbReference>
<dbReference type="InterPro" id="IPR006179">
    <property type="entry name" value="5_nucleotidase/apyrase"/>
</dbReference>
<organism evidence="2 3">
    <name type="scientific">Caerostris extrusa</name>
    <name type="common">Bark spider</name>
    <name type="synonym">Caerostris bankana</name>
    <dbReference type="NCBI Taxonomy" id="172846"/>
    <lineage>
        <taxon>Eukaryota</taxon>
        <taxon>Metazoa</taxon>
        <taxon>Ecdysozoa</taxon>
        <taxon>Arthropoda</taxon>
        <taxon>Chelicerata</taxon>
        <taxon>Arachnida</taxon>
        <taxon>Araneae</taxon>
        <taxon>Araneomorphae</taxon>
        <taxon>Entelegynae</taxon>
        <taxon>Araneoidea</taxon>
        <taxon>Araneidae</taxon>
        <taxon>Caerostris</taxon>
    </lineage>
</organism>
<gene>
    <name evidence="2" type="primary">AVEN_18712_1</name>
    <name evidence="2" type="ORF">CEXT_292371</name>
</gene>
<name>A0AAV4SQ65_CAEEX</name>
<protein>
    <submittedName>
        <fullName evidence="2">Metallophos domain-containing protein</fullName>
    </submittedName>
</protein>
<dbReference type="GO" id="GO:0016787">
    <property type="term" value="F:hydrolase activity"/>
    <property type="evidence" value="ECO:0007669"/>
    <property type="project" value="InterPro"/>
</dbReference>
<dbReference type="Pfam" id="PF00149">
    <property type="entry name" value="Metallophos"/>
    <property type="match status" value="1"/>
</dbReference>
<evidence type="ECO:0000259" key="1">
    <source>
        <dbReference type="Pfam" id="PF00149"/>
    </source>
</evidence>
<feature type="non-terminal residue" evidence="2">
    <location>
        <position position="205"/>
    </location>
</feature>